<dbReference type="PROSITE" id="PS50893">
    <property type="entry name" value="ABC_TRANSPORTER_2"/>
    <property type="match status" value="1"/>
</dbReference>
<dbReference type="PANTHER" id="PTHR42788">
    <property type="entry name" value="TAURINE IMPORT ATP-BINDING PROTEIN-RELATED"/>
    <property type="match status" value="1"/>
</dbReference>
<organism evidence="6 7">
    <name type="scientific">Novacetimonas pomaceti</name>
    <dbReference type="NCBI Taxonomy" id="2021998"/>
    <lineage>
        <taxon>Bacteria</taxon>
        <taxon>Pseudomonadati</taxon>
        <taxon>Pseudomonadota</taxon>
        <taxon>Alphaproteobacteria</taxon>
        <taxon>Acetobacterales</taxon>
        <taxon>Acetobacteraceae</taxon>
        <taxon>Novacetimonas</taxon>
    </lineage>
</organism>
<evidence type="ECO:0000256" key="4">
    <source>
        <dbReference type="ARBA" id="ARBA00022840"/>
    </source>
</evidence>
<dbReference type="InterPro" id="IPR017871">
    <property type="entry name" value="ABC_transporter-like_CS"/>
</dbReference>
<name>A0A318QDL9_9PROT</name>
<keyword evidence="2" id="KW-0813">Transport</keyword>
<dbReference type="AlphaFoldDB" id="A0A318QDL9"/>
<comment type="similarity">
    <text evidence="1">Belongs to the ABC transporter superfamily.</text>
</comment>
<dbReference type="GO" id="GO:0005524">
    <property type="term" value="F:ATP binding"/>
    <property type="evidence" value="ECO:0007669"/>
    <property type="project" value="UniProtKB-KW"/>
</dbReference>
<dbReference type="Pfam" id="PF09821">
    <property type="entry name" value="AAA_assoc_C"/>
    <property type="match status" value="1"/>
</dbReference>
<dbReference type="SMART" id="SM00382">
    <property type="entry name" value="AAA"/>
    <property type="match status" value="1"/>
</dbReference>
<evidence type="ECO:0000256" key="2">
    <source>
        <dbReference type="ARBA" id="ARBA00022448"/>
    </source>
</evidence>
<accession>A0A318QDL9</accession>
<evidence type="ECO:0000313" key="7">
    <source>
        <dbReference type="Proteomes" id="UP000247609"/>
    </source>
</evidence>
<dbReference type="RefSeq" id="WP_110527269.1">
    <property type="nucleotide sequence ID" value="NZ_JAHRDT010000018.1"/>
</dbReference>
<dbReference type="EMBL" id="NOXG01000002">
    <property type="protein sequence ID" value="PYD76670.1"/>
    <property type="molecule type" value="Genomic_DNA"/>
</dbReference>
<dbReference type="Proteomes" id="UP000247609">
    <property type="component" value="Unassembled WGS sequence"/>
</dbReference>
<dbReference type="InterPro" id="IPR003593">
    <property type="entry name" value="AAA+_ATPase"/>
</dbReference>
<evidence type="ECO:0000259" key="5">
    <source>
        <dbReference type="PROSITE" id="PS50893"/>
    </source>
</evidence>
<dbReference type="Gene3D" id="3.40.50.300">
    <property type="entry name" value="P-loop containing nucleotide triphosphate hydrolases"/>
    <property type="match status" value="1"/>
</dbReference>
<reference evidence="6 7" key="1">
    <citation type="submission" date="2017-07" db="EMBL/GenBank/DDBJ databases">
        <title>A draft genome sequence of Komagataeibacter sp. T5K1.</title>
        <authorList>
            <person name="Skraban J."/>
            <person name="Cleenwerck I."/>
            <person name="Vandamme P."/>
            <person name="Trcek J."/>
        </authorList>
    </citation>
    <scope>NUCLEOTIDE SEQUENCE [LARGE SCALE GENOMIC DNA]</scope>
    <source>
        <strain evidence="6 7">T5K1</strain>
    </source>
</reference>
<dbReference type="InterPro" id="IPR050166">
    <property type="entry name" value="ABC_transporter_ATP-bind"/>
</dbReference>
<dbReference type="PANTHER" id="PTHR42788:SF13">
    <property type="entry name" value="ALIPHATIC SULFONATES IMPORT ATP-BINDING PROTEIN SSUB"/>
    <property type="match status" value="1"/>
</dbReference>
<proteinExistence type="inferred from homology"/>
<gene>
    <name evidence="6" type="ORF">CFR71_03965</name>
</gene>
<dbReference type="InterPro" id="IPR003439">
    <property type="entry name" value="ABC_transporter-like_ATP-bd"/>
</dbReference>
<evidence type="ECO:0000313" key="6">
    <source>
        <dbReference type="EMBL" id="PYD76670.1"/>
    </source>
</evidence>
<dbReference type="PROSITE" id="PS00211">
    <property type="entry name" value="ABC_TRANSPORTER_1"/>
    <property type="match status" value="1"/>
</dbReference>
<dbReference type="SUPFAM" id="SSF52540">
    <property type="entry name" value="P-loop containing nucleoside triphosphate hydrolases"/>
    <property type="match status" value="1"/>
</dbReference>
<protein>
    <submittedName>
        <fullName evidence="6">Nitrate ABC transporter ATP-binding protein</fullName>
    </submittedName>
</protein>
<dbReference type="InterPro" id="IPR018632">
    <property type="entry name" value="AAA-associated_dom_C"/>
</dbReference>
<sequence>MPSPSAAPAPTPTPAPQSETLVRIIDCKQAYHKESATDLVVLDNVNLTLRSGEIVGLLGRSGSGKSTLLRIIAGLLTPTSGEVIWKGKKLTGPAAGVAMVFQSFALFPWLTVQKNVELGLEAKGVAAAEREELAERAIDLIGLGGYENAYPKELSGGMRQRVGLARALVVHPDLLLMDEPFSALDVLTAENLRTDLVELWSERKLPIKSILLVTHNIEEAVLMCDRILIFSSNPGRVAHELSVPFDHPRNREDAAFRQFVDRIYALMTRRAPVVSEADLTDTGAQGTSAPIEAIALPRLAINTMVGMMETLAADPLDGRADLPLLASRLQLELDDLFPLGESLQLLGFAELEDGDILLTPEGMRFVQSEHDERKQILCHSLLHNIPMVRSIRSVLDERPNHRASAERFRDELEDSMSPDYAKQTLQTLIGWARYAELFDFDEEADQLFLDDRDRANGTV</sequence>
<dbReference type="Pfam" id="PF00005">
    <property type="entry name" value="ABC_tran"/>
    <property type="match status" value="1"/>
</dbReference>
<keyword evidence="4 6" id="KW-0067">ATP-binding</keyword>
<evidence type="ECO:0000256" key="1">
    <source>
        <dbReference type="ARBA" id="ARBA00005417"/>
    </source>
</evidence>
<evidence type="ECO:0000256" key="3">
    <source>
        <dbReference type="ARBA" id="ARBA00022741"/>
    </source>
</evidence>
<feature type="domain" description="ABC transporter" evidence="5">
    <location>
        <begin position="22"/>
        <end position="257"/>
    </location>
</feature>
<dbReference type="GO" id="GO:0016887">
    <property type="term" value="F:ATP hydrolysis activity"/>
    <property type="evidence" value="ECO:0007669"/>
    <property type="project" value="InterPro"/>
</dbReference>
<dbReference type="InterPro" id="IPR027417">
    <property type="entry name" value="P-loop_NTPase"/>
</dbReference>
<keyword evidence="3" id="KW-0547">Nucleotide-binding</keyword>
<dbReference type="CDD" id="cd03293">
    <property type="entry name" value="ABC_NrtD_SsuB_transporters"/>
    <property type="match status" value="1"/>
</dbReference>
<comment type="caution">
    <text evidence="6">The sequence shown here is derived from an EMBL/GenBank/DDBJ whole genome shotgun (WGS) entry which is preliminary data.</text>
</comment>